<dbReference type="RefSeq" id="WP_074105794.1">
    <property type="nucleotide sequence ID" value="NZ_BING01000018.1"/>
</dbReference>
<organism evidence="1 2">
    <name type="scientific">Clostridioides difficile</name>
    <name type="common">Peptoclostridium difficile</name>
    <dbReference type="NCBI Taxonomy" id="1496"/>
    <lineage>
        <taxon>Bacteria</taxon>
        <taxon>Bacillati</taxon>
        <taxon>Bacillota</taxon>
        <taxon>Clostridia</taxon>
        <taxon>Peptostreptococcales</taxon>
        <taxon>Peptostreptococcaceae</taxon>
        <taxon>Clostridioides</taxon>
    </lineage>
</organism>
<dbReference type="AlphaFoldDB" id="A0AAN5VMV8"/>
<accession>A0AAN5VMV8</accession>
<gene>
    <name evidence="1" type="ORF">KRM00_000990</name>
</gene>
<dbReference type="Proteomes" id="UP000878956">
    <property type="component" value="Unassembled WGS sequence"/>
</dbReference>
<proteinExistence type="predicted"/>
<evidence type="ECO:0000313" key="2">
    <source>
        <dbReference type="Proteomes" id="UP000878956"/>
    </source>
</evidence>
<protein>
    <submittedName>
        <fullName evidence="1">Uncharacterized protein</fullName>
    </submittedName>
</protein>
<sequence>MKNLKSMVIGMLISLIIVGVAGITEVKAAELDNFYVESTDRVVEILEDESVVLYDTKEQVYNFYPKCLGDWNYSFYNKKDLDRAVATYKELSNNVSHSKDVYVINKLNNNENIKVFLSDGSSIIYIKNDNKYYFYPACMGDWYLTLDSEINLSDCVNTYVEHSYILLDGGVVSE</sequence>
<name>A0AAN5VMV8_CLODI</name>
<reference evidence="1" key="1">
    <citation type="journal article" date="2018" name="Genome Biol.">
        <title>SKESA: strategic k-mer extension for scrupulous assemblies.</title>
        <authorList>
            <person name="Souvorov A."/>
            <person name="Agarwala R."/>
            <person name="Lipman D.J."/>
        </authorList>
    </citation>
    <scope>NUCLEOTIDE SEQUENCE</scope>
    <source>
        <strain evidence="1">HN1000</strain>
    </source>
</reference>
<reference evidence="1" key="2">
    <citation type="submission" date="2021-06" db="EMBL/GenBank/DDBJ databases">
        <authorList>
            <consortium name="NCBI Pathogen Detection Project"/>
        </authorList>
    </citation>
    <scope>NUCLEOTIDE SEQUENCE</scope>
    <source>
        <strain evidence="1">HN1000</strain>
    </source>
</reference>
<evidence type="ECO:0000313" key="1">
    <source>
        <dbReference type="EMBL" id="HBH1541529.1"/>
    </source>
</evidence>
<dbReference type="EMBL" id="DAEPXK010000008">
    <property type="protein sequence ID" value="HBH1541529.1"/>
    <property type="molecule type" value="Genomic_DNA"/>
</dbReference>
<comment type="caution">
    <text evidence="1">The sequence shown here is derived from an EMBL/GenBank/DDBJ whole genome shotgun (WGS) entry which is preliminary data.</text>
</comment>